<evidence type="ECO:0000313" key="4">
    <source>
        <dbReference type="EMBL" id="KAH9506718.1"/>
    </source>
</evidence>
<protein>
    <submittedName>
        <fullName evidence="4">Uncharacterized protein</fullName>
    </submittedName>
</protein>
<reference evidence="4" key="1">
    <citation type="submission" date="2013-05" db="EMBL/GenBank/DDBJ databases">
        <authorList>
            <person name="Yim A.K.Y."/>
            <person name="Chan T.F."/>
            <person name="Ji K.M."/>
            <person name="Liu X.Y."/>
            <person name="Zhou J.W."/>
            <person name="Li R.Q."/>
            <person name="Yang K.Y."/>
            <person name="Li J."/>
            <person name="Li M."/>
            <person name="Law P.T.W."/>
            <person name="Wu Y.L."/>
            <person name="Cai Z.L."/>
            <person name="Qin H."/>
            <person name="Bao Y."/>
            <person name="Leung R.K.K."/>
            <person name="Ng P.K.S."/>
            <person name="Zou J."/>
            <person name="Zhong X.J."/>
            <person name="Ran P.X."/>
            <person name="Zhong N.S."/>
            <person name="Liu Z.G."/>
            <person name="Tsui S.K.W."/>
        </authorList>
    </citation>
    <scope>NUCLEOTIDE SEQUENCE</scope>
    <source>
        <strain evidence="4">Derf</strain>
        <tissue evidence="4">Whole organism</tissue>
    </source>
</reference>
<accession>A0A922HS74</accession>
<feature type="compositionally biased region" description="Basic residues" evidence="1">
    <location>
        <begin position="224"/>
        <end position="238"/>
    </location>
</feature>
<keyword evidence="2" id="KW-1133">Transmembrane helix</keyword>
<gene>
    <name evidence="4" type="ORF">DERF_011435</name>
    <name evidence="3" type="ORF">HUG17_10622</name>
</gene>
<dbReference type="EMBL" id="SDOV01000006">
    <property type="protein sequence ID" value="KAH7640142.1"/>
    <property type="molecule type" value="Genomic_DNA"/>
</dbReference>
<evidence type="ECO:0000256" key="1">
    <source>
        <dbReference type="SAM" id="MobiDB-lite"/>
    </source>
</evidence>
<evidence type="ECO:0000313" key="5">
    <source>
        <dbReference type="Proteomes" id="UP000790347"/>
    </source>
</evidence>
<keyword evidence="5" id="KW-1185">Reference proteome</keyword>
<feature type="region of interest" description="Disordered" evidence="1">
    <location>
        <begin position="195"/>
        <end position="253"/>
    </location>
</feature>
<dbReference type="AlphaFoldDB" id="A0A922HS74"/>
<feature type="compositionally biased region" description="Polar residues" evidence="1">
    <location>
        <begin position="195"/>
        <end position="204"/>
    </location>
</feature>
<evidence type="ECO:0000313" key="3">
    <source>
        <dbReference type="EMBL" id="KAH7640142.1"/>
    </source>
</evidence>
<dbReference type="Proteomes" id="UP000790347">
    <property type="component" value="Unassembled WGS sequence"/>
</dbReference>
<keyword evidence="2" id="KW-0472">Membrane</keyword>
<sequence>MRNLPQTVESFKSNIHDHCCDDDSPYNTVCPRDWPMNDQKSLPSNYRGVARRSCSLSSTAVDNNRGNKFNQLCCYLAEHRTRLLLTFISLVFLSIFLVVIYRQFGWIAFISLLCIVAIPFILIFIYAKRMEYKDDEQQLPRNCRMDQINARSSSSSSIKRQQNDKTNELTVTTIKKPLIFNTEIEMENIANEQLNNRSITETKPSSSSSALKRNLRKSTTLNEHHHHNHKRQQQRRQKSIVLKLPETEIIQKP</sequence>
<dbReference type="Proteomes" id="UP000828236">
    <property type="component" value="Unassembled WGS sequence"/>
</dbReference>
<feature type="transmembrane region" description="Helical" evidence="2">
    <location>
        <begin position="83"/>
        <end position="101"/>
    </location>
</feature>
<name>A0A922HS74_DERFA</name>
<reference evidence="3" key="2">
    <citation type="submission" date="2020-06" db="EMBL/GenBank/DDBJ databases">
        <authorList>
            <person name="Ji K."/>
            <person name="Li J."/>
        </authorList>
    </citation>
    <scope>NUCLEOTIDE SEQUENCE</scope>
    <source>
        <strain evidence="3">JKM2019</strain>
        <tissue evidence="3">Whole body</tissue>
    </source>
</reference>
<dbReference type="EMBL" id="ASGP02000005">
    <property type="protein sequence ID" value="KAH9506718.1"/>
    <property type="molecule type" value="Genomic_DNA"/>
</dbReference>
<reference evidence="4" key="4">
    <citation type="journal article" date="2022" name="Res Sq">
        <title>Comparative Genomics Reveals Insights into the Divergent Evolution of Astigmatic Mites and Household Pest Adaptations.</title>
        <authorList>
            <person name="Xiong Q."/>
            <person name="Wan A.T.-Y."/>
            <person name="Liu X.-Y."/>
            <person name="Fung C.S.-H."/>
            <person name="Xiao X."/>
            <person name="Malainual N."/>
            <person name="Hou J."/>
            <person name="Wang L."/>
            <person name="Wang M."/>
            <person name="Yang K."/>
            <person name="Cui Y."/>
            <person name="Leung E."/>
            <person name="Nong W."/>
            <person name="Shin S.-K."/>
            <person name="Au S."/>
            <person name="Jeong K.Y."/>
            <person name="Chew F.T."/>
            <person name="Hui J."/>
            <person name="Leung T.F."/>
            <person name="Tungtrongchitr A."/>
            <person name="Zhong N."/>
            <person name="Liu Z."/>
            <person name="Tsui S."/>
        </authorList>
    </citation>
    <scope>NUCLEOTIDE SEQUENCE</scope>
    <source>
        <strain evidence="4">Derf</strain>
        <tissue evidence="4">Whole organism</tissue>
    </source>
</reference>
<proteinExistence type="predicted"/>
<reference evidence="3" key="3">
    <citation type="journal article" date="2021" name="World Allergy Organ. J.">
        <title>Chromosome-level assembly of Dermatophagoides farinae genome and transcriptome reveals two novel allergens Der f 37 and Der f 39.</title>
        <authorList>
            <person name="Chen J."/>
            <person name="Cai Z."/>
            <person name="Fan D."/>
            <person name="Hu J."/>
            <person name="Hou Y."/>
            <person name="He Y."/>
            <person name="Zhang Z."/>
            <person name="Zhao Z."/>
            <person name="Gao P."/>
            <person name="Hu W."/>
            <person name="Sun J."/>
            <person name="Li J."/>
            <person name="Ji K."/>
        </authorList>
    </citation>
    <scope>NUCLEOTIDE SEQUENCE</scope>
    <source>
        <strain evidence="3">JKM2019</strain>
    </source>
</reference>
<feature type="transmembrane region" description="Helical" evidence="2">
    <location>
        <begin position="107"/>
        <end position="127"/>
    </location>
</feature>
<keyword evidence="2" id="KW-0812">Transmembrane</keyword>
<evidence type="ECO:0000256" key="2">
    <source>
        <dbReference type="SAM" id="Phobius"/>
    </source>
</evidence>
<comment type="caution">
    <text evidence="4">The sequence shown here is derived from an EMBL/GenBank/DDBJ whole genome shotgun (WGS) entry which is preliminary data.</text>
</comment>
<organism evidence="4 5">
    <name type="scientific">Dermatophagoides farinae</name>
    <name type="common">American house dust mite</name>
    <dbReference type="NCBI Taxonomy" id="6954"/>
    <lineage>
        <taxon>Eukaryota</taxon>
        <taxon>Metazoa</taxon>
        <taxon>Ecdysozoa</taxon>
        <taxon>Arthropoda</taxon>
        <taxon>Chelicerata</taxon>
        <taxon>Arachnida</taxon>
        <taxon>Acari</taxon>
        <taxon>Acariformes</taxon>
        <taxon>Sarcoptiformes</taxon>
        <taxon>Astigmata</taxon>
        <taxon>Psoroptidia</taxon>
        <taxon>Analgoidea</taxon>
        <taxon>Pyroglyphidae</taxon>
        <taxon>Dermatophagoidinae</taxon>
        <taxon>Dermatophagoides</taxon>
    </lineage>
</organism>